<dbReference type="AlphaFoldDB" id="A0A4P6UWU6"/>
<feature type="domain" description="Plasmid pRiA4b Orf3-like" evidence="1">
    <location>
        <begin position="2"/>
        <end position="178"/>
    </location>
</feature>
<dbReference type="SUPFAM" id="SSF103642">
    <property type="entry name" value="Sec-C motif"/>
    <property type="match status" value="1"/>
</dbReference>
<proteinExistence type="predicted"/>
<dbReference type="Pfam" id="PF07929">
    <property type="entry name" value="PRiA4_ORF3"/>
    <property type="match status" value="1"/>
</dbReference>
<dbReference type="EMBL" id="CP036528">
    <property type="protein sequence ID" value="QBK27075.1"/>
    <property type="molecule type" value="Genomic_DNA"/>
</dbReference>
<sequence>MKAYILKLSFEGIEPEVWRRVIIPAGATFNRLHETIQYVTNFKSYMEPYHDFCFPLEDVIITNNEELIAQKEIGGKKVKQPTRIKIDAYLEKYGKILYQYDFGVQWEITVALENTVDDYYFGFPTLLDGGGMAPPEDVGGPAGYMEFLKIIHNPVHPQYTIYREWAERVGYKPFNIENINHSLKHVKFKKTEWEHIHHENYVIISDKYRGSDLIDTEKVANKELIFDYIVSCTNLYGIVPNYKVIQIYNLQNKQKITNKDLQAITTDSHYKKMLEKSNVVVVMDRFIHQSLDENNLTQQLEQVVVGKPFYIPEKEELLRYKDAFYYEKTKYHRELAKLLEKVEITENKSIQEIMKDFVWKTKAMNYKFNSTMKEFMSQFVFKDVKQVNEITKVLVLAANATRTWNNRGYTPEELSNLTKPKQTKVAAGVKIGRNDPCLCGSGKKYKKCCGR</sequence>
<dbReference type="Proteomes" id="UP000291151">
    <property type="component" value="Chromosome"/>
</dbReference>
<dbReference type="InterPro" id="IPR012912">
    <property type="entry name" value="Plasmid_pRiA4b_Orf3-like"/>
</dbReference>
<protein>
    <recommendedName>
        <fullName evidence="1">Plasmid pRiA4b Orf3-like domain-containing protein</fullName>
    </recommendedName>
</protein>
<dbReference type="SUPFAM" id="SSF159941">
    <property type="entry name" value="MM3350-like"/>
    <property type="match status" value="1"/>
</dbReference>
<dbReference type="InterPro" id="IPR024047">
    <property type="entry name" value="MM3350-like_sf"/>
</dbReference>
<dbReference type="InterPro" id="IPR004027">
    <property type="entry name" value="SEC_C_motif"/>
</dbReference>
<dbReference type="PANTHER" id="PTHR41878">
    <property type="entry name" value="LEXA REPRESSOR-RELATED"/>
    <property type="match status" value="1"/>
</dbReference>
<evidence type="ECO:0000313" key="2">
    <source>
        <dbReference type="EMBL" id="QBK27075.1"/>
    </source>
</evidence>
<evidence type="ECO:0000313" key="3">
    <source>
        <dbReference type="Proteomes" id="UP000291151"/>
    </source>
</evidence>
<accession>A0A4P6UWU6</accession>
<dbReference type="Pfam" id="PF02810">
    <property type="entry name" value="SEC-C"/>
    <property type="match status" value="1"/>
</dbReference>
<keyword evidence="3" id="KW-1185">Reference proteome</keyword>
<evidence type="ECO:0000259" key="1">
    <source>
        <dbReference type="Pfam" id="PF07929"/>
    </source>
</evidence>
<dbReference type="KEGG" id="uth:DKZ56_01490"/>
<reference evidence="2 3" key="1">
    <citation type="submission" date="2019-02" db="EMBL/GenBank/DDBJ databases">
        <title>Ureibacillus thermophilus.</title>
        <authorList>
            <person name="Sunny J.S."/>
            <person name="Natarajan A."/>
            <person name="Saleena L.M."/>
        </authorList>
    </citation>
    <scope>NUCLEOTIDE SEQUENCE [LARGE SCALE GENOMIC DNA]</scope>
    <source>
        <strain evidence="2 3">LM102</strain>
    </source>
</reference>
<organism evidence="2 3">
    <name type="scientific">Ureibacillus thermophilus</name>
    <dbReference type="NCBI Taxonomy" id="367743"/>
    <lineage>
        <taxon>Bacteria</taxon>
        <taxon>Bacillati</taxon>
        <taxon>Bacillota</taxon>
        <taxon>Bacilli</taxon>
        <taxon>Bacillales</taxon>
        <taxon>Caryophanaceae</taxon>
        <taxon>Ureibacillus</taxon>
    </lineage>
</organism>
<name>A0A4P6UWU6_9BACL</name>
<gene>
    <name evidence="2" type="ORF">DKZ56_01490</name>
</gene>
<dbReference type="RefSeq" id="WP_208650960.1">
    <property type="nucleotide sequence ID" value="NZ_CP036528.1"/>
</dbReference>
<dbReference type="PANTHER" id="PTHR41878:SF1">
    <property type="entry name" value="TNPR PROTEIN"/>
    <property type="match status" value="1"/>
</dbReference>
<dbReference type="Gene3D" id="3.10.290.30">
    <property type="entry name" value="MM3350-like"/>
    <property type="match status" value="1"/>
</dbReference>
<dbReference type="Gene3D" id="3.10.450.50">
    <property type="match status" value="1"/>
</dbReference>